<gene>
    <name evidence="2" type="ORF">HQ43_06845</name>
</gene>
<organism evidence="2 3">
    <name type="scientific">Porphyromonas canoris</name>
    <dbReference type="NCBI Taxonomy" id="36875"/>
    <lineage>
        <taxon>Bacteria</taxon>
        <taxon>Pseudomonadati</taxon>
        <taxon>Bacteroidota</taxon>
        <taxon>Bacteroidia</taxon>
        <taxon>Bacteroidales</taxon>
        <taxon>Porphyromonadaceae</taxon>
        <taxon>Porphyromonas</taxon>
    </lineage>
</organism>
<keyword evidence="3" id="KW-1185">Reference proteome</keyword>
<accession>A0ABR4XK05</accession>
<proteinExistence type="predicted"/>
<evidence type="ECO:0000313" key="3">
    <source>
        <dbReference type="Proteomes" id="UP000030101"/>
    </source>
</evidence>
<comment type="caution">
    <text evidence="2">The sequence shown here is derived from an EMBL/GenBank/DDBJ whole genome shotgun (WGS) entry which is preliminary data.</text>
</comment>
<protein>
    <submittedName>
        <fullName evidence="2">Uncharacterized protein</fullName>
    </submittedName>
</protein>
<dbReference type="Proteomes" id="UP000030101">
    <property type="component" value="Unassembled WGS sequence"/>
</dbReference>
<feature type="region of interest" description="Disordered" evidence="1">
    <location>
        <begin position="16"/>
        <end position="81"/>
    </location>
</feature>
<dbReference type="EMBL" id="JQZV01000013">
    <property type="protein sequence ID" value="KGN91799.1"/>
    <property type="molecule type" value="Genomic_DNA"/>
</dbReference>
<name>A0ABR4XK05_9PORP</name>
<feature type="compositionally biased region" description="Basic and acidic residues" evidence="1">
    <location>
        <begin position="16"/>
        <end position="36"/>
    </location>
</feature>
<sequence>MPGVYLNLFEGQRYKKEVGAKSPQDERKRSRPDTGRSKSQSALFIVSPPPKRRKRSLSPPKTSEPPPIEFGQKLLPGSIQQKDASEARTGKFLRHFLFRFAALSDPHFYIFHLEKCSLFSCSLF</sequence>
<evidence type="ECO:0000313" key="2">
    <source>
        <dbReference type="EMBL" id="KGN91799.1"/>
    </source>
</evidence>
<reference evidence="2 3" key="1">
    <citation type="submission" date="2014-08" db="EMBL/GenBank/DDBJ databases">
        <title>Porphyromonas canoris strain:OH2762 Genome sequencing.</title>
        <authorList>
            <person name="Wallis C."/>
            <person name="Deusch O."/>
            <person name="O'Flynn C."/>
            <person name="Davis I."/>
            <person name="Jospin G."/>
            <person name="Darling A.E."/>
            <person name="Coil D.A."/>
            <person name="Alexiev A."/>
            <person name="Horsfall A."/>
            <person name="Kirkwood N."/>
            <person name="Harris S."/>
            <person name="Eisen J.A."/>
        </authorList>
    </citation>
    <scope>NUCLEOTIDE SEQUENCE [LARGE SCALE GENOMIC DNA]</scope>
    <source>
        <strain evidence="3">COT-108 OH2762</strain>
    </source>
</reference>
<evidence type="ECO:0000256" key="1">
    <source>
        <dbReference type="SAM" id="MobiDB-lite"/>
    </source>
</evidence>